<feature type="compositionally biased region" description="Pro residues" evidence="1">
    <location>
        <begin position="15"/>
        <end position="25"/>
    </location>
</feature>
<name>A0ABP5BG15_9PSEU</name>
<gene>
    <name evidence="2" type="ORF">GCM10009754_09630</name>
</gene>
<reference evidence="3" key="1">
    <citation type="journal article" date="2019" name="Int. J. Syst. Evol. Microbiol.">
        <title>The Global Catalogue of Microorganisms (GCM) 10K type strain sequencing project: providing services to taxonomists for standard genome sequencing and annotation.</title>
        <authorList>
            <consortium name="The Broad Institute Genomics Platform"/>
            <consortium name="The Broad Institute Genome Sequencing Center for Infectious Disease"/>
            <person name="Wu L."/>
            <person name="Ma J."/>
        </authorList>
    </citation>
    <scope>NUCLEOTIDE SEQUENCE [LARGE SCALE GENOMIC DNA]</scope>
    <source>
        <strain evidence="3">JCM 14545</strain>
    </source>
</reference>
<feature type="region of interest" description="Disordered" evidence="1">
    <location>
        <begin position="1"/>
        <end position="59"/>
    </location>
</feature>
<feature type="compositionally biased region" description="Basic and acidic residues" evidence="1">
    <location>
        <begin position="26"/>
        <end position="47"/>
    </location>
</feature>
<sequence length="59" mass="6410">MYPGNMSTPSERNPEPPVSPGFPLPDHPDLARSHTDDVDELPNKDDVEFSPPDGGEPPD</sequence>
<comment type="caution">
    <text evidence="2">The sequence shown here is derived from an EMBL/GenBank/DDBJ whole genome shotgun (WGS) entry which is preliminary data.</text>
</comment>
<feature type="compositionally biased region" description="Polar residues" evidence="1">
    <location>
        <begin position="1"/>
        <end position="11"/>
    </location>
</feature>
<dbReference type="Proteomes" id="UP001501116">
    <property type="component" value="Unassembled WGS sequence"/>
</dbReference>
<organism evidence="2 3">
    <name type="scientific">Amycolatopsis minnesotensis</name>
    <dbReference type="NCBI Taxonomy" id="337894"/>
    <lineage>
        <taxon>Bacteria</taxon>
        <taxon>Bacillati</taxon>
        <taxon>Actinomycetota</taxon>
        <taxon>Actinomycetes</taxon>
        <taxon>Pseudonocardiales</taxon>
        <taxon>Pseudonocardiaceae</taxon>
        <taxon>Amycolatopsis</taxon>
    </lineage>
</organism>
<protein>
    <submittedName>
        <fullName evidence="2">Uncharacterized protein</fullName>
    </submittedName>
</protein>
<evidence type="ECO:0000313" key="3">
    <source>
        <dbReference type="Proteomes" id="UP001501116"/>
    </source>
</evidence>
<keyword evidence="3" id="KW-1185">Reference proteome</keyword>
<accession>A0ABP5BG15</accession>
<dbReference type="EMBL" id="BAAANN010000003">
    <property type="protein sequence ID" value="GAA1944080.1"/>
    <property type="molecule type" value="Genomic_DNA"/>
</dbReference>
<evidence type="ECO:0000256" key="1">
    <source>
        <dbReference type="SAM" id="MobiDB-lite"/>
    </source>
</evidence>
<proteinExistence type="predicted"/>
<evidence type="ECO:0000313" key="2">
    <source>
        <dbReference type="EMBL" id="GAA1944080.1"/>
    </source>
</evidence>